<organism evidence="1 2">
    <name type="scientific">Haladaptatus paucihalophilus DX253</name>
    <dbReference type="NCBI Taxonomy" id="797209"/>
    <lineage>
        <taxon>Archaea</taxon>
        <taxon>Methanobacteriati</taxon>
        <taxon>Methanobacteriota</taxon>
        <taxon>Stenosarchaea group</taxon>
        <taxon>Halobacteria</taxon>
        <taxon>Halobacteriales</taxon>
        <taxon>Haladaptataceae</taxon>
        <taxon>Haladaptatus</taxon>
    </lineage>
</organism>
<reference evidence="1 2" key="1">
    <citation type="journal article" date="2014" name="ISME J.">
        <title>Trehalose/2-sulfotrehalose biosynthesis and glycine-betaine uptake are widely spread mechanisms for osmoadaptation in the Halobacteriales.</title>
        <authorList>
            <person name="Youssef N.H."/>
            <person name="Savage-Ashlock K.N."/>
            <person name="McCully A.L."/>
            <person name="Luedtke B."/>
            <person name="Shaw E.I."/>
            <person name="Hoff W.D."/>
            <person name="Elshahed M.S."/>
        </authorList>
    </citation>
    <scope>NUCLEOTIDE SEQUENCE [LARGE SCALE GENOMIC DNA]</scope>
    <source>
        <strain evidence="1 2">DX253</strain>
    </source>
</reference>
<dbReference type="AlphaFoldDB" id="E7QT43"/>
<evidence type="ECO:0000313" key="1">
    <source>
        <dbReference type="EMBL" id="EFW92324.1"/>
    </source>
</evidence>
<dbReference type="Proteomes" id="UP000003751">
    <property type="component" value="Unassembled WGS sequence"/>
</dbReference>
<name>E7QT43_HALPU</name>
<evidence type="ECO:0000313" key="2">
    <source>
        <dbReference type="Proteomes" id="UP000003751"/>
    </source>
</evidence>
<gene>
    <name evidence="1" type="ORF">ZOD2009_09715</name>
</gene>
<accession>E7QT43</accession>
<dbReference type="RefSeq" id="WP_007979255.1">
    <property type="nucleotide sequence ID" value="NZ_AEMG01000008.1"/>
</dbReference>
<protein>
    <submittedName>
        <fullName evidence="1">Uncharacterized protein</fullName>
    </submittedName>
</protein>
<dbReference type="EMBL" id="AEMG01000008">
    <property type="protein sequence ID" value="EFW92324.1"/>
    <property type="molecule type" value="Genomic_DNA"/>
</dbReference>
<comment type="caution">
    <text evidence="1">The sequence shown here is derived from an EMBL/GenBank/DDBJ whole genome shotgun (WGS) entry which is preliminary data.</text>
</comment>
<proteinExistence type="predicted"/>
<sequence>MTEHNLSLAAKVEEGFRQVCGSLLKQAYDAVRDASEYDVSWDEDEFTREIVYHMDMINEADFEYPLRVTWDEKGKTRSNMESDDHPNTAQRVDITLDRVRCSGTTEYSIECKRVSVDESALVRKYWKNGVRRFVDAEYADRYSFGAMAAYVLQGDLDANAKELQKRSDNYEKRMHLIQQWEFQYEQSGMKVYLTGHSRDGVEDIELDHHLLDFT</sequence>